<reference evidence="1 2" key="1">
    <citation type="submission" date="2024-09" db="EMBL/GenBank/DDBJ databases">
        <title>Rethinking Asexuality: The Enigmatic Case of Functional Sexual Genes in Lepraria (Stereocaulaceae).</title>
        <authorList>
            <person name="Doellman M."/>
            <person name="Sun Y."/>
            <person name="Barcenas-Pena A."/>
            <person name="Lumbsch H.T."/>
            <person name="Grewe F."/>
        </authorList>
    </citation>
    <scope>NUCLEOTIDE SEQUENCE [LARGE SCALE GENOMIC DNA]</scope>
    <source>
        <strain evidence="1 2">Grewe 0041</strain>
    </source>
</reference>
<evidence type="ECO:0000313" key="1">
    <source>
        <dbReference type="EMBL" id="KAL2059282.1"/>
    </source>
</evidence>
<dbReference type="PANTHER" id="PTHR37542:SF3">
    <property type="entry name" value="PRION-INHIBITION AND PROPAGATION HELO DOMAIN-CONTAINING PROTEIN"/>
    <property type="match status" value="1"/>
</dbReference>
<dbReference type="PANTHER" id="PTHR37542">
    <property type="entry name" value="HELO DOMAIN-CONTAINING PROTEIN-RELATED"/>
    <property type="match status" value="1"/>
</dbReference>
<protein>
    <submittedName>
        <fullName evidence="1">Uncharacterized protein</fullName>
    </submittedName>
</protein>
<gene>
    <name evidence="1" type="ORF">ABVK25_000574</name>
</gene>
<organism evidence="1 2">
    <name type="scientific">Lepraria finkii</name>
    <dbReference type="NCBI Taxonomy" id="1340010"/>
    <lineage>
        <taxon>Eukaryota</taxon>
        <taxon>Fungi</taxon>
        <taxon>Dikarya</taxon>
        <taxon>Ascomycota</taxon>
        <taxon>Pezizomycotina</taxon>
        <taxon>Lecanoromycetes</taxon>
        <taxon>OSLEUM clade</taxon>
        <taxon>Lecanoromycetidae</taxon>
        <taxon>Lecanorales</taxon>
        <taxon>Lecanorineae</taxon>
        <taxon>Stereocaulaceae</taxon>
        <taxon>Lepraria</taxon>
    </lineage>
</organism>
<comment type="caution">
    <text evidence="1">The sequence shown here is derived from an EMBL/GenBank/DDBJ whole genome shotgun (WGS) entry which is preliminary data.</text>
</comment>
<dbReference type="EMBL" id="JBHFEH010000001">
    <property type="protein sequence ID" value="KAL2059282.1"/>
    <property type="molecule type" value="Genomic_DNA"/>
</dbReference>
<sequence length="200" mass="22892">MEPAKAYWWNGGFTKPTGNLNAARDEGCDRVEAVAELFNQPQLQLGLHVLRCTGYFHDLARHLPPHARPISLKHFMRAHRRPFLGDLFNLARCLVHCILQFYKADWLHKNTSSYNIIFSNTEPLKQETRPETSPSLLPQERMLSHQQKGKVGFLKKRFTKTTPSRTLEVENNNARTILISTSSFPALALPMKAKENITVD</sequence>
<proteinExistence type="predicted"/>
<keyword evidence="2" id="KW-1185">Reference proteome</keyword>
<evidence type="ECO:0000313" key="2">
    <source>
        <dbReference type="Proteomes" id="UP001590951"/>
    </source>
</evidence>
<accession>A0ABR4BPJ2</accession>
<dbReference type="Proteomes" id="UP001590951">
    <property type="component" value="Unassembled WGS sequence"/>
</dbReference>
<name>A0ABR4BPJ2_9LECA</name>